<feature type="domain" description="EF-hand" evidence="2">
    <location>
        <begin position="25"/>
        <end position="60"/>
    </location>
</feature>
<dbReference type="GO" id="GO:0005509">
    <property type="term" value="F:calcium ion binding"/>
    <property type="evidence" value="ECO:0007669"/>
    <property type="project" value="InterPro"/>
</dbReference>
<dbReference type="Gene3D" id="1.10.238.10">
    <property type="entry name" value="EF-hand"/>
    <property type="match status" value="1"/>
</dbReference>
<proteinExistence type="evidence at transcript level"/>
<evidence type="ECO:0000313" key="3">
    <source>
        <dbReference type="EMBL" id="CAB3264126.1"/>
    </source>
</evidence>
<dbReference type="SUPFAM" id="SSF47473">
    <property type="entry name" value="EF-hand"/>
    <property type="match status" value="1"/>
</dbReference>
<dbReference type="FunFam" id="1.10.238.10:FF:000003">
    <property type="entry name" value="Calmodulin A"/>
    <property type="match status" value="1"/>
</dbReference>
<evidence type="ECO:0000256" key="1">
    <source>
        <dbReference type="ARBA" id="ARBA00022737"/>
    </source>
</evidence>
<dbReference type="AlphaFoldDB" id="A0A6F9DMB2"/>
<dbReference type="PANTHER" id="PTHR23048">
    <property type="entry name" value="MYOSIN LIGHT CHAIN 1, 3"/>
    <property type="match status" value="1"/>
</dbReference>
<protein>
    <submittedName>
        <fullName evidence="3">Myosin light chain 3, skeletal muscle isoform</fullName>
    </submittedName>
</protein>
<dbReference type="EMBL" id="LR788264">
    <property type="protein sequence ID" value="CAB3264126.1"/>
    <property type="molecule type" value="mRNA"/>
</dbReference>
<accession>A0A6F9DMB2</accession>
<dbReference type="GO" id="GO:0016460">
    <property type="term" value="C:myosin II complex"/>
    <property type="evidence" value="ECO:0007669"/>
    <property type="project" value="TreeGrafter"/>
</dbReference>
<reference evidence="3" key="1">
    <citation type="submission" date="2020-04" db="EMBL/GenBank/DDBJ databases">
        <authorList>
            <person name="Neveu A P."/>
        </authorList>
    </citation>
    <scope>NUCLEOTIDE SEQUENCE</scope>
    <source>
        <tissue evidence="3">Whole embryo</tissue>
    </source>
</reference>
<organism evidence="3">
    <name type="scientific">Phallusia mammillata</name>
    <dbReference type="NCBI Taxonomy" id="59560"/>
    <lineage>
        <taxon>Eukaryota</taxon>
        <taxon>Metazoa</taxon>
        <taxon>Chordata</taxon>
        <taxon>Tunicata</taxon>
        <taxon>Ascidiacea</taxon>
        <taxon>Phlebobranchia</taxon>
        <taxon>Ascidiidae</taxon>
        <taxon>Phallusia</taxon>
    </lineage>
</organism>
<name>A0A6F9DMB2_9ASCI</name>
<dbReference type="PROSITE" id="PS50222">
    <property type="entry name" value="EF_HAND_2"/>
    <property type="match status" value="1"/>
</dbReference>
<dbReference type="InterPro" id="IPR050230">
    <property type="entry name" value="CALM/Myosin/TropC-like"/>
</dbReference>
<evidence type="ECO:0000259" key="2">
    <source>
        <dbReference type="PROSITE" id="PS50222"/>
    </source>
</evidence>
<sequence length="117" mass="13300">MAAKKFKYEEFLAVYQKVLTEVTEGTYDDILEGVRVFDKEGNGTVMGAEIRHVLRTLGEKLTPNEISSVMDGQEDMNGSLNVESKFSIFGFLIQHYLNEFCPSAFCKYLIDGKKEEK</sequence>
<gene>
    <name evidence="3" type="primary">Myl1-012</name>
</gene>
<dbReference type="InterPro" id="IPR011992">
    <property type="entry name" value="EF-hand-dom_pair"/>
</dbReference>
<keyword evidence="1" id="KW-0677">Repeat</keyword>
<dbReference type="PANTHER" id="PTHR23048:SF49">
    <property type="entry name" value="FI08416P-RELATED"/>
    <property type="match status" value="1"/>
</dbReference>
<dbReference type="InterPro" id="IPR002048">
    <property type="entry name" value="EF_hand_dom"/>
</dbReference>